<reference evidence="8" key="1">
    <citation type="journal article" date="2012" name="J. Bacteriol.">
        <title>Draft Genome Sequence of Fusobacterium nucleatum ChDC F128, Isolated from a Periodontitis Lesion.</title>
        <authorList>
            <person name="Park S.N."/>
            <person name="Kong S.W."/>
            <person name="Kim H.S."/>
            <person name="Park M.S."/>
            <person name="Lee J.W."/>
            <person name="Cho E."/>
            <person name="Lim Y.K."/>
            <person name="Choi M.H."/>
            <person name="Chang Y.H."/>
            <person name="Shin J.H."/>
            <person name="Park H.S."/>
            <person name="Choi S.H."/>
            <person name="Kook J.K."/>
        </authorList>
    </citation>
    <scope>NUCLEOTIDE SEQUENCE [LARGE SCALE GENOMIC DNA]</scope>
    <source>
        <strain evidence="8">ChDC F128</strain>
    </source>
</reference>
<gene>
    <name evidence="7" type="ORF">B437_00550</name>
</gene>
<dbReference type="RefSeq" id="WP_005915139.1">
    <property type="nucleotide sequence ID" value="NZ_ALVD01000001.1"/>
</dbReference>
<evidence type="ECO:0000256" key="1">
    <source>
        <dbReference type="ARBA" id="ARBA00005854"/>
    </source>
</evidence>
<dbReference type="Pfam" id="PF00389">
    <property type="entry name" value="2-Hacid_dh"/>
    <property type="match status" value="1"/>
</dbReference>
<organism evidence="7 8">
    <name type="scientific">Fusobacterium hwasookii ChDC F128</name>
    <dbReference type="NCBI Taxonomy" id="1216362"/>
    <lineage>
        <taxon>Bacteria</taxon>
        <taxon>Fusobacteriati</taxon>
        <taxon>Fusobacteriota</taxon>
        <taxon>Fusobacteriia</taxon>
        <taxon>Fusobacteriales</taxon>
        <taxon>Fusobacteriaceae</taxon>
        <taxon>Fusobacterium</taxon>
    </lineage>
</organism>
<dbReference type="InterPro" id="IPR006140">
    <property type="entry name" value="D-isomer_DH_NAD-bd"/>
</dbReference>
<dbReference type="Gene3D" id="3.40.50.720">
    <property type="entry name" value="NAD(P)-binding Rossmann-like Domain"/>
    <property type="match status" value="2"/>
</dbReference>
<dbReference type="InterPro" id="IPR036291">
    <property type="entry name" value="NAD(P)-bd_dom_sf"/>
</dbReference>
<comment type="similarity">
    <text evidence="1 4">Belongs to the D-isomer specific 2-hydroxyacid dehydrogenase family.</text>
</comment>
<dbReference type="SUPFAM" id="SSF51735">
    <property type="entry name" value="NAD(P)-binding Rossmann-fold domains"/>
    <property type="match status" value="1"/>
</dbReference>
<keyword evidence="2 4" id="KW-0560">Oxidoreductase</keyword>
<sequence>MEKNKLKIIFLDRNTVGPFELKEIFSKYGEYIEFNLTNDDDDIASYLKDYDVVILNRIRLGKKEFEKAPHLKLVLLTGTGFNHIDLVAAKEHEVSIANVAGYSTNSVSQLTMTFLLNELTKVEKLSQKVKEKKWNELSINMDEYYHVDTEDKILGILGYGNIGQKVAKYAESFGMKVMVAKIPGREYTDSSDNRYDLDEVLEKCDIFSIHAPLTDLTKNLINLDRMKKMKKSAIILNLGRGPIINEDDLYYALKNNIIASAVTDVMTIEPPKNDCKLLELDNFTVTPHLAWKSQKSLERLFAEIENNLNLFLENKLIGVESK</sequence>
<keyword evidence="8" id="KW-1185">Reference proteome</keyword>
<feature type="domain" description="D-isomer specific 2-hydroxyacid dehydrogenase NAD-binding" evidence="6">
    <location>
        <begin position="113"/>
        <end position="290"/>
    </location>
</feature>
<evidence type="ECO:0000259" key="5">
    <source>
        <dbReference type="Pfam" id="PF00389"/>
    </source>
</evidence>
<dbReference type="Pfam" id="PF02826">
    <property type="entry name" value="2-Hacid_dh_C"/>
    <property type="match status" value="1"/>
</dbReference>
<proteinExistence type="inferred from homology"/>
<protein>
    <submittedName>
        <fullName evidence="7">D-3-phosphoglycerate dehydrogenase</fullName>
    </submittedName>
</protein>
<dbReference type="Proteomes" id="UP000004829">
    <property type="component" value="Unassembled WGS sequence"/>
</dbReference>
<feature type="domain" description="D-isomer specific 2-hydroxyacid dehydrogenase catalytic" evidence="5">
    <location>
        <begin position="22"/>
        <end position="315"/>
    </location>
</feature>
<dbReference type="SUPFAM" id="SSF52283">
    <property type="entry name" value="Formate/glycerate dehydrogenase catalytic domain-like"/>
    <property type="match status" value="1"/>
</dbReference>
<evidence type="ECO:0000256" key="4">
    <source>
        <dbReference type="RuleBase" id="RU003719"/>
    </source>
</evidence>
<dbReference type="PROSITE" id="PS00670">
    <property type="entry name" value="D_2_HYDROXYACID_DH_2"/>
    <property type="match status" value="1"/>
</dbReference>
<dbReference type="PANTHER" id="PTHR43761">
    <property type="entry name" value="D-ISOMER SPECIFIC 2-HYDROXYACID DEHYDROGENASE FAMILY PROTEIN (AFU_ORTHOLOGUE AFUA_1G13630)"/>
    <property type="match status" value="1"/>
</dbReference>
<evidence type="ECO:0000256" key="3">
    <source>
        <dbReference type="ARBA" id="ARBA00023027"/>
    </source>
</evidence>
<dbReference type="InterPro" id="IPR050418">
    <property type="entry name" value="D-iso_2-hydroxyacid_DH_PdxB"/>
</dbReference>
<keyword evidence="3" id="KW-0520">NAD</keyword>
<name>A0ABN0H2U8_9FUSO</name>
<dbReference type="PROSITE" id="PS00671">
    <property type="entry name" value="D_2_HYDROXYACID_DH_3"/>
    <property type="match status" value="1"/>
</dbReference>
<dbReference type="InterPro" id="IPR029753">
    <property type="entry name" value="D-isomer_DH_CS"/>
</dbReference>
<dbReference type="EMBL" id="ALVD01000001">
    <property type="protein sequence ID" value="EJU08574.1"/>
    <property type="molecule type" value="Genomic_DNA"/>
</dbReference>
<evidence type="ECO:0000256" key="2">
    <source>
        <dbReference type="ARBA" id="ARBA00023002"/>
    </source>
</evidence>
<accession>A0ABN0H2U8</accession>
<evidence type="ECO:0000313" key="7">
    <source>
        <dbReference type="EMBL" id="EJU08574.1"/>
    </source>
</evidence>
<dbReference type="InterPro" id="IPR006139">
    <property type="entry name" value="D-isomer_2_OHA_DH_cat_dom"/>
</dbReference>
<evidence type="ECO:0000259" key="6">
    <source>
        <dbReference type="Pfam" id="PF02826"/>
    </source>
</evidence>
<dbReference type="PANTHER" id="PTHR43761:SF1">
    <property type="entry name" value="D-ISOMER SPECIFIC 2-HYDROXYACID DEHYDROGENASE CATALYTIC DOMAIN-CONTAINING PROTEIN-RELATED"/>
    <property type="match status" value="1"/>
</dbReference>
<comment type="caution">
    <text evidence="7">The sequence shown here is derived from an EMBL/GenBank/DDBJ whole genome shotgun (WGS) entry which is preliminary data.</text>
</comment>
<evidence type="ECO:0000313" key="8">
    <source>
        <dbReference type="Proteomes" id="UP000004829"/>
    </source>
</evidence>